<dbReference type="PANTHER" id="PTHR43289:SF6">
    <property type="entry name" value="SERINE_THREONINE-PROTEIN KINASE NEKL-3"/>
    <property type="match status" value="1"/>
</dbReference>
<feature type="compositionally biased region" description="Basic and acidic residues" evidence="7">
    <location>
        <begin position="390"/>
        <end position="404"/>
    </location>
</feature>
<dbReference type="CDD" id="cd14014">
    <property type="entry name" value="STKc_PknB_like"/>
    <property type="match status" value="1"/>
</dbReference>
<feature type="compositionally biased region" description="Polar residues" evidence="7">
    <location>
        <begin position="328"/>
        <end position="343"/>
    </location>
</feature>
<feature type="domain" description="Protein kinase" evidence="8">
    <location>
        <begin position="11"/>
        <end position="271"/>
    </location>
</feature>
<keyword evidence="3 9" id="KW-0808">Transferase</keyword>
<keyword evidence="10" id="KW-1185">Reference proteome</keyword>
<evidence type="ECO:0000313" key="10">
    <source>
        <dbReference type="Proteomes" id="UP001596004"/>
    </source>
</evidence>
<evidence type="ECO:0000256" key="7">
    <source>
        <dbReference type="SAM" id="MobiDB-lite"/>
    </source>
</evidence>
<keyword evidence="2" id="KW-0723">Serine/threonine-protein kinase</keyword>
<keyword evidence="4" id="KW-0547">Nucleotide-binding</keyword>
<protein>
    <recommendedName>
        <fullName evidence="1">non-specific serine/threonine protein kinase</fullName>
        <ecNumber evidence="1">2.7.11.1</ecNumber>
    </recommendedName>
</protein>
<dbReference type="EMBL" id="JBHSFP010000037">
    <property type="protein sequence ID" value="MFC4535969.1"/>
    <property type="molecule type" value="Genomic_DNA"/>
</dbReference>
<organism evidence="9 10">
    <name type="scientific">Sphaerisporangium dianthi</name>
    <dbReference type="NCBI Taxonomy" id="1436120"/>
    <lineage>
        <taxon>Bacteria</taxon>
        <taxon>Bacillati</taxon>
        <taxon>Actinomycetota</taxon>
        <taxon>Actinomycetes</taxon>
        <taxon>Streptosporangiales</taxon>
        <taxon>Streptosporangiaceae</taxon>
        <taxon>Sphaerisporangium</taxon>
    </lineage>
</organism>
<dbReference type="PANTHER" id="PTHR43289">
    <property type="entry name" value="MITOGEN-ACTIVATED PROTEIN KINASE KINASE KINASE 20-RELATED"/>
    <property type="match status" value="1"/>
</dbReference>
<evidence type="ECO:0000313" key="9">
    <source>
        <dbReference type="EMBL" id="MFC4535969.1"/>
    </source>
</evidence>
<keyword evidence="6" id="KW-0067">ATP-binding</keyword>
<comment type="caution">
    <text evidence="9">The sequence shown here is derived from an EMBL/GenBank/DDBJ whole genome shotgun (WGS) entry which is preliminary data.</text>
</comment>
<dbReference type="Pfam" id="PF00069">
    <property type="entry name" value="Pkinase"/>
    <property type="match status" value="1"/>
</dbReference>
<evidence type="ECO:0000259" key="8">
    <source>
        <dbReference type="PROSITE" id="PS50011"/>
    </source>
</evidence>
<dbReference type="InterPro" id="IPR011009">
    <property type="entry name" value="Kinase-like_dom_sf"/>
</dbReference>
<evidence type="ECO:0000256" key="4">
    <source>
        <dbReference type="ARBA" id="ARBA00022741"/>
    </source>
</evidence>
<dbReference type="PROSITE" id="PS00109">
    <property type="entry name" value="PROTEIN_KINASE_TYR"/>
    <property type="match status" value="1"/>
</dbReference>
<dbReference type="SUPFAM" id="SSF56112">
    <property type="entry name" value="Protein kinase-like (PK-like)"/>
    <property type="match status" value="1"/>
</dbReference>
<feature type="compositionally biased region" description="Basic and acidic residues" evidence="7">
    <location>
        <begin position="457"/>
        <end position="472"/>
    </location>
</feature>
<dbReference type="Gene3D" id="1.10.510.10">
    <property type="entry name" value="Transferase(Phosphotransferase) domain 1"/>
    <property type="match status" value="1"/>
</dbReference>
<feature type="region of interest" description="Disordered" evidence="7">
    <location>
        <begin position="327"/>
        <end position="404"/>
    </location>
</feature>
<keyword evidence="5 9" id="KW-0418">Kinase</keyword>
<name>A0ABV9CTV5_9ACTN</name>
<feature type="region of interest" description="Disordered" evidence="7">
    <location>
        <begin position="448"/>
        <end position="472"/>
    </location>
</feature>
<accession>A0ABV9CTV5</accession>
<evidence type="ECO:0000256" key="5">
    <source>
        <dbReference type="ARBA" id="ARBA00022777"/>
    </source>
</evidence>
<dbReference type="InterPro" id="IPR000719">
    <property type="entry name" value="Prot_kinase_dom"/>
</dbReference>
<dbReference type="InterPro" id="IPR008266">
    <property type="entry name" value="Tyr_kinase_AS"/>
</dbReference>
<evidence type="ECO:0000256" key="3">
    <source>
        <dbReference type="ARBA" id="ARBA00022679"/>
    </source>
</evidence>
<dbReference type="PROSITE" id="PS50011">
    <property type="entry name" value="PROTEIN_KINASE_DOM"/>
    <property type="match status" value="1"/>
</dbReference>
<sequence>MQEGDVLTRRYRLVEQIASGGMSAIWRAFDQSLHRTVAIKVLDGSVGGDHGGRDLIRREARATARLIHPDAIEVYDYGETVTARGRLAAYVVMRLLDGRPLSERISEEGPLPWREAAVIGARVAMVLAAAHQRGIVHRDVTAENVLLTPEGAKLLDFGIAAFVGEEVDQRLADFGTPPYVAPERLTGISVHPAVDVYALGVLLFAMLTGAHPYPETTWEALEVACRTGPAPIPQVPGLPQEVAALCASCLAQEPADRPTAQYVAETLTASLSASLVASRETATWMRRARTASIAAVTLATWTAVLLWIQPDAPPPMAAAVITHLPESAQPTPQVSARPSSNPGTYDKPISDEEERGTVRSPALPSPSLTQLASERPAPSKAPPVPARSAAAERERTDVPASARREAPTLEQAVGRFNAALKDGETVGAIRSDVALDLRQVVRNVLRSPDNPAGGLADVRRKLDDREREGGLTPEVRDELERRLTLIGDALQRTA</sequence>
<dbReference type="Proteomes" id="UP001596004">
    <property type="component" value="Unassembled WGS sequence"/>
</dbReference>
<dbReference type="EC" id="2.7.11.1" evidence="1"/>
<reference evidence="10" key="1">
    <citation type="journal article" date="2019" name="Int. J. Syst. Evol. Microbiol.">
        <title>The Global Catalogue of Microorganisms (GCM) 10K type strain sequencing project: providing services to taxonomists for standard genome sequencing and annotation.</title>
        <authorList>
            <consortium name="The Broad Institute Genomics Platform"/>
            <consortium name="The Broad Institute Genome Sequencing Center for Infectious Disease"/>
            <person name="Wu L."/>
            <person name="Ma J."/>
        </authorList>
    </citation>
    <scope>NUCLEOTIDE SEQUENCE [LARGE SCALE GENOMIC DNA]</scope>
    <source>
        <strain evidence="10">CGMCC 4.7132</strain>
    </source>
</reference>
<evidence type="ECO:0000256" key="6">
    <source>
        <dbReference type="ARBA" id="ARBA00022840"/>
    </source>
</evidence>
<proteinExistence type="predicted"/>
<evidence type="ECO:0000256" key="2">
    <source>
        <dbReference type="ARBA" id="ARBA00022527"/>
    </source>
</evidence>
<evidence type="ECO:0000256" key="1">
    <source>
        <dbReference type="ARBA" id="ARBA00012513"/>
    </source>
</evidence>
<dbReference type="RefSeq" id="WP_380849548.1">
    <property type="nucleotide sequence ID" value="NZ_JBHSFP010000037.1"/>
</dbReference>
<gene>
    <name evidence="9" type="ORF">ACFO60_34830</name>
</gene>
<dbReference type="GO" id="GO:0004674">
    <property type="term" value="F:protein serine/threonine kinase activity"/>
    <property type="evidence" value="ECO:0007669"/>
    <property type="project" value="UniProtKB-EC"/>
</dbReference>
<dbReference type="Gene3D" id="3.30.200.20">
    <property type="entry name" value="Phosphorylase Kinase, domain 1"/>
    <property type="match status" value="1"/>
</dbReference>